<dbReference type="RefSeq" id="WP_262575571.1">
    <property type="nucleotide sequence ID" value="NZ_JAOQJU010000017.1"/>
</dbReference>
<dbReference type="Gene3D" id="2.80.10.50">
    <property type="match status" value="1"/>
</dbReference>
<dbReference type="SMART" id="SM00635">
    <property type="entry name" value="BID_2"/>
    <property type="match status" value="2"/>
</dbReference>
<dbReference type="SUPFAM" id="SSF50370">
    <property type="entry name" value="Ricin B-like lectins"/>
    <property type="match status" value="1"/>
</dbReference>
<dbReference type="InterPro" id="IPR013320">
    <property type="entry name" value="ConA-like_dom_sf"/>
</dbReference>
<dbReference type="Gene3D" id="2.60.120.260">
    <property type="entry name" value="Galactose-binding domain-like"/>
    <property type="match status" value="1"/>
</dbReference>
<protein>
    <submittedName>
        <fullName evidence="4">Bacterial Ig-like domain-containing protein</fullName>
    </submittedName>
</protein>
<dbReference type="CDD" id="cd00161">
    <property type="entry name" value="beta-trefoil_Ricin-like"/>
    <property type="match status" value="1"/>
</dbReference>
<feature type="coiled-coil region" evidence="1">
    <location>
        <begin position="1292"/>
        <end position="1319"/>
    </location>
</feature>
<dbReference type="Pfam" id="PF07523">
    <property type="entry name" value="Big_3"/>
    <property type="match status" value="1"/>
</dbReference>
<dbReference type="Pfam" id="PF07554">
    <property type="entry name" value="FIVAR"/>
    <property type="match status" value="6"/>
</dbReference>
<dbReference type="EMBL" id="JAOQJU010000017">
    <property type="protein sequence ID" value="MCU6687299.1"/>
    <property type="molecule type" value="Genomic_DNA"/>
</dbReference>
<keyword evidence="5" id="KW-1185">Reference proteome</keyword>
<feature type="coiled-coil region" evidence="1">
    <location>
        <begin position="1165"/>
        <end position="1192"/>
    </location>
</feature>
<name>A0ABT2RPF9_9FIRM</name>
<accession>A0ABT2RPF9</accession>
<dbReference type="InterPro" id="IPR008979">
    <property type="entry name" value="Galactose-bd-like_sf"/>
</dbReference>
<feature type="domain" description="BIG2" evidence="3">
    <location>
        <begin position="247"/>
        <end position="322"/>
    </location>
</feature>
<evidence type="ECO:0000256" key="2">
    <source>
        <dbReference type="SAM" id="SignalP"/>
    </source>
</evidence>
<sequence length="1665" mass="179228">MKKNFLRKALSITLAAAFVATSIPGTALISNAAVNKITPPTPVYQYDFEDKLTESQGSIEAEPKALAMGEYNGEISYDTGRDGEGKSVNLGGQYGLDLNLNNVGTEYTISLWMKPVANVANNGAVLFMGYNNPENWIGLAGTGSALKLWSKYDNGYHTPISGVAYTQNEWQQYILSVDNGTATLYKDGAAVGTGEVSPTACAETNTNNDIYLGVTFWGDALFNGSIDEVKVYNQAVSAAEAKYLYDNAASIAISGDVSSAVVGDTAELNADFISTNEVAVKWSSSNEEVATVADNGTVTYVGEGTASIKAALMDGETEIASDSVDVRVDAAASELGNFYPNAIANFTFDDVDTGFSSEGAKAVSGSADIALADLLAQDDEKGSVLQLEKANKNEFLNVVAKDDSSLLTGVTDMKISFDYKTDGTGSNWPFFAAPNTNEQKYASEHYVGLVVDANITAQRYNGTLNGVPRQPSVGGTIAANVWTHVDLVLSETSIILYLDGVKVGAESNPFALTDILGEESVIQIGKANWGSGEYTNGYMDNFSISVRTDLTALKAAVADAETKVQDDYTAESWATFAEKLTAAKEVIAKAGATQAEANTAEAELTEAQGNLKEKPVLESIKVTPPAKTVYEFGEDLATEGMVVTAVYSDKSEIEVAIGDYSIAGYDSNTPGVQTITVAYEGKEATFTVTVNKKSAEVETKEFVGKYFVETGAGDSLKRLCIDDNSKEVDMQTLAWPGETTDNYRWTLIRTDEKGLYQLQNKNSGLFLAISEEGKAVQKAEADAQNFILEKEETADSYKIKNADGKYLALGDVAYGSGAFVVAADNAESADVWTLVFAEADKSALQAVVNNAKTEEHKYTEDSWAEYQVALTAAQRILDKTDATQQEVDEAKDALEAAEAALKEKAESEIPEVLADFNFDAEPAEGEAFDGGNAKASGTYTLVDHGTGKALKLDGTSQFLNVTAKDDTSLLTGVKEMTVSFQINPGQSRTNWGFFAAPNANQQLYRSEKYLGIFDDNGKIAAQRFNSNAQDRPDSPDYAAGENKWSYITVVYAEDETILYVNGVEAGREASSVSIPELLGDNSILYIGKSTWTSGEYMTGLIDNYKIVSRVMTAEEIAAEALKYVEKDALKAAIDKEVGKEADYTPSSWKAYEDALADAKEVYDNKEVTQAEADAAEAALTKAQNALTKKADKTALNAAIEAAVSLDDKDKYEAESWAAYEKAFTEAKAVSADEEATQQEVEDVVTALTEAQSKLKVTVDKTALQEAINNAKTDAGKYTEDSWTPYQAALTKAQDILDRADATQQEVDEAKDALEAAEAALEPIDIREYATASANIAHSEWGQPASNLKDNDLNTMWNGYVSDGITEGQWIMYDFGDRTVEISTCAINWYDDTTGVLAPKAVKIEYMNAENEWTEVTPAGNEWTYNSKTATDAADIYGFETIQTSKIRVTTTPGKLEDGTMMGAAAFEWYLYKELVVQTNKDELKAAIDGAIDASEADKYEPTSWTAYETALTAARLVYANENATQADVDAALTNLTEAAGSLVLKPVETRKLVASYDMTATDGKLVDKSGNSNDAEYVGFTEADFQTEGEGDDADAVLVFDGGTKYVELPAGLIETESFAIEATFKTSTVANSWLWCLGTVDNANYVFVSPRFDGDVIRAGIKTT</sequence>
<feature type="domain" description="BIG2" evidence="3">
    <location>
        <begin position="616"/>
        <end position="700"/>
    </location>
</feature>
<evidence type="ECO:0000313" key="5">
    <source>
        <dbReference type="Proteomes" id="UP001652431"/>
    </source>
</evidence>
<dbReference type="PANTHER" id="PTHR42535:SF2">
    <property type="entry name" value="CHROMOSOME UNDETERMINED SCAFFOLD_146, WHOLE GENOME SHOTGUN SEQUENCE"/>
    <property type="match status" value="1"/>
</dbReference>
<dbReference type="PANTHER" id="PTHR42535">
    <property type="entry name" value="OOKINETE PROTEIN, PUTATIVE-RELATED"/>
    <property type="match status" value="1"/>
</dbReference>
<dbReference type="Gene3D" id="2.60.120.200">
    <property type="match status" value="4"/>
</dbReference>
<comment type="caution">
    <text evidence="4">The sequence shown here is derived from an EMBL/GenBank/DDBJ whole genome shotgun (WGS) entry which is preliminary data.</text>
</comment>
<feature type="coiled-coil region" evidence="1">
    <location>
        <begin position="834"/>
        <end position="907"/>
    </location>
</feature>
<dbReference type="Gene3D" id="1.20.1270.90">
    <property type="entry name" value="AF1782-like"/>
    <property type="match status" value="2"/>
</dbReference>
<feature type="chain" id="PRO_5046940065" evidence="2">
    <location>
        <begin position="28"/>
        <end position="1665"/>
    </location>
</feature>
<feature type="signal peptide" evidence="2">
    <location>
        <begin position="1"/>
        <end position="27"/>
    </location>
</feature>
<dbReference type="InterPro" id="IPR008964">
    <property type="entry name" value="Invasin/intimin_cell_adhesion"/>
</dbReference>
<dbReference type="Gene3D" id="1.20.1270.70">
    <property type="entry name" value="Designed single chain three-helix bundle"/>
    <property type="match status" value="4"/>
</dbReference>
<dbReference type="Proteomes" id="UP001652431">
    <property type="component" value="Unassembled WGS sequence"/>
</dbReference>
<feature type="non-terminal residue" evidence="4">
    <location>
        <position position="1665"/>
    </location>
</feature>
<keyword evidence="2" id="KW-0732">Signal</keyword>
<dbReference type="SUPFAM" id="SSF49785">
    <property type="entry name" value="Galactose-binding domain-like"/>
    <property type="match status" value="1"/>
</dbReference>
<organism evidence="4 5">
    <name type="scientific">Dorea acetigenes</name>
    <dbReference type="NCBI Taxonomy" id="2981787"/>
    <lineage>
        <taxon>Bacteria</taxon>
        <taxon>Bacillati</taxon>
        <taxon>Bacillota</taxon>
        <taxon>Clostridia</taxon>
        <taxon>Lachnospirales</taxon>
        <taxon>Lachnospiraceae</taxon>
        <taxon>Dorea</taxon>
    </lineage>
</organism>
<proteinExistence type="predicted"/>
<evidence type="ECO:0000259" key="3">
    <source>
        <dbReference type="SMART" id="SM00635"/>
    </source>
</evidence>
<reference evidence="4 5" key="1">
    <citation type="journal article" date="2021" name="ISME Commun">
        <title>Automated analysis of genomic sequences facilitates high-throughput and comprehensive description of bacteria.</title>
        <authorList>
            <person name="Hitch T.C.A."/>
        </authorList>
    </citation>
    <scope>NUCLEOTIDE SEQUENCE [LARGE SCALE GENOMIC DNA]</scope>
    <source>
        <strain evidence="4 5">Sanger_03</strain>
    </source>
</reference>
<dbReference type="InterPro" id="IPR022038">
    <property type="entry name" value="Ig-like_bact"/>
</dbReference>
<evidence type="ECO:0000256" key="1">
    <source>
        <dbReference type="SAM" id="Coils"/>
    </source>
</evidence>
<dbReference type="Gene3D" id="2.60.40.3630">
    <property type="match status" value="1"/>
</dbReference>
<dbReference type="Gene3D" id="2.60.40.1080">
    <property type="match status" value="1"/>
</dbReference>
<keyword evidence="1" id="KW-0175">Coiled coil</keyword>
<gene>
    <name evidence="4" type="ORF">OCV99_12250</name>
</gene>
<dbReference type="Pfam" id="PF13385">
    <property type="entry name" value="Laminin_G_3"/>
    <property type="match status" value="3"/>
</dbReference>
<dbReference type="SUPFAM" id="SSF49373">
    <property type="entry name" value="Invasin/intimin cell-adhesion fragments"/>
    <property type="match status" value="1"/>
</dbReference>
<evidence type="ECO:0000313" key="4">
    <source>
        <dbReference type="EMBL" id="MCU6687299.1"/>
    </source>
</evidence>
<dbReference type="InterPro" id="IPR035992">
    <property type="entry name" value="Ricin_B-like_lectins"/>
</dbReference>
<dbReference type="Pfam" id="PF02368">
    <property type="entry name" value="Big_2"/>
    <property type="match status" value="1"/>
</dbReference>
<dbReference type="InterPro" id="IPR003343">
    <property type="entry name" value="Big_2"/>
</dbReference>
<dbReference type="SUPFAM" id="SSF49899">
    <property type="entry name" value="Concanavalin A-like lectins/glucanases"/>
    <property type="match status" value="4"/>
</dbReference>